<feature type="transmembrane region" description="Helical" evidence="8">
    <location>
        <begin position="102"/>
        <end position="120"/>
    </location>
</feature>
<accession>A0A1E5L9Y2</accession>
<keyword evidence="1" id="KW-1003">Cell membrane</keyword>
<dbReference type="AlphaFoldDB" id="A0A1E5L9Y2"/>
<evidence type="ECO:0000256" key="7">
    <source>
        <dbReference type="ARBA" id="ARBA00023136"/>
    </source>
</evidence>
<feature type="transmembrane region" description="Helical" evidence="8">
    <location>
        <begin position="141"/>
        <end position="159"/>
    </location>
</feature>
<keyword evidence="2" id="KW-0673">Quorum sensing</keyword>
<keyword evidence="5" id="KW-0378">Hydrolase</keyword>
<protein>
    <recommendedName>
        <fullName evidence="11">Accessory regulator AgrB</fullName>
    </recommendedName>
</protein>
<proteinExistence type="predicted"/>
<dbReference type="GO" id="GO:0006508">
    <property type="term" value="P:proteolysis"/>
    <property type="evidence" value="ECO:0007669"/>
    <property type="project" value="UniProtKB-KW"/>
</dbReference>
<keyword evidence="4 8" id="KW-0812">Transmembrane</keyword>
<sequence length="215" mass="23902">MKGISRGIAEHIAKHSNKSVSVNVMAYVLEALLGEIVKIAVFLAIALVFNCVVEMTAVLVGYMLMRIFTGGPHCTSYMRCLILGIVSFTPLALISYKIDSQTILAFVVILSTLFSTFAIFQWVPGHWHQRKLKRPKEYYQNASTILLIIFHSASTVILLSNNVELYSVGLAVQLGIIWQVTNVSPIGYKLVHIADRFMINAFSIFHKGGTVHDES</sequence>
<feature type="transmembrane region" description="Helical" evidence="8">
    <location>
        <begin position="77"/>
        <end position="96"/>
    </location>
</feature>
<dbReference type="SMART" id="SM00793">
    <property type="entry name" value="AgrB"/>
    <property type="match status" value="1"/>
</dbReference>
<dbReference type="Proteomes" id="UP000095255">
    <property type="component" value="Unassembled WGS sequence"/>
</dbReference>
<dbReference type="InterPro" id="IPR006741">
    <property type="entry name" value="AgrB"/>
</dbReference>
<feature type="transmembrane region" description="Helical" evidence="8">
    <location>
        <begin position="165"/>
        <end position="188"/>
    </location>
</feature>
<evidence type="ECO:0000256" key="2">
    <source>
        <dbReference type="ARBA" id="ARBA00022654"/>
    </source>
</evidence>
<dbReference type="EMBL" id="MJAT01000001">
    <property type="protein sequence ID" value="OEH86945.1"/>
    <property type="molecule type" value="Genomic_DNA"/>
</dbReference>
<keyword evidence="3" id="KW-0645">Protease</keyword>
<gene>
    <name evidence="9" type="ORF">BHU72_01420</name>
</gene>
<evidence type="ECO:0000256" key="8">
    <source>
        <dbReference type="SAM" id="Phobius"/>
    </source>
</evidence>
<evidence type="ECO:0000256" key="3">
    <source>
        <dbReference type="ARBA" id="ARBA00022670"/>
    </source>
</evidence>
<feature type="transmembrane region" description="Helical" evidence="8">
    <location>
        <begin position="39"/>
        <end position="65"/>
    </location>
</feature>
<evidence type="ECO:0000256" key="1">
    <source>
        <dbReference type="ARBA" id="ARBA00022475"/>
    </source>
</evidence>
<dbReference type="RefSeq" id="WP_069700823.1">
    <property type="nucleotide sequence ID" value="NZ_MJAT01000001.1"/>
</dbReference>
<comment type="caution">
    <text evidence="9">The sequence shown here is derived from an EMBL/GenBank/DDBJ whole genome shotgun (WGS) entry which is preliminary data.</text>
</comment>
<dbReference type="STRING" id="1390249.BHU72_01420"/>
<dbReference type="GO" id="GO:0016020">
    <property type="term" value="C:membrane"/>
    <property type="evidence" value="ECO:0007669"/>
    <property type="project" value="InterPro"/>
</dbReference>
<reference evidence="9 10" key="1">
    <citation type="submission" date="2016-09" db="EMBL/GenBank/DDBJ databases">
        <title>Desulfuribacillus arsenicus sp. nov., an obligately anaerobic, dissimilatory arsenic- and antimonate-reducing bacterium isolated from anoxic sediments.</title>
        <authorList>
            <person name="Abin C.A."/>
            <person name="Hollibaugh J.T."/>
        </authorList>
    </citation>
    <scope>NUCLEOTIDE SEQUENCE [LARGE SCALE GENOMIC DNA]</scope>
    <source>
        <strain evidence="9 10">MLFW-2</strain>
    </source>
</reference>
<dbReference type="OrthoDB" id="2854767at2"/>
<evidence type="ECO:0000256" key="6">
    <source>
        <dbReference type="ARBA" id="ARBA00022989"/>
    </source>
</evidence>
<name>A0A1E5L9Y2_9FIRM</name>
<organism evidence="9 10">
    <name type="scientific">Desulfuribacillus stibiiarsenatis</name>
    <dbReference type="NCBI Taxonomy" id="1390249"/>
    <lineage>
        <taxon>Bacteria</taxon>
        <taxon>Bacillati</taxon>
        <taxon>Bacillota</taxon>
        <taxon>Desulfuribacillia</taxon>
        <taxon>Desulfuribacillales</taxon>
        <taxon>Desulfuribacillaceae</taxon>
        <taxon>Desulfuribacillus</taxon>
    </lineage>
</organism>
<dbReference type="GO" id="GO:0009372">
    <property type="term" value="P:quorum sensing"/>
    <property type="evidence" value="ECO:0007669"/>
    <property type="project" value="UniProtKB-KW"/>
</dbReference>
<evidence type="ECO:0008006" key="11">
    <source>
        <dbReference type="Google" id="ProtNLM"/>
    </source>
</evidence>
<keyword evidence="10" id="KW-1185">Reference proteome</keyword>
<keyword evidence="7 8" id="KW-0472">Membrane</keyword>
<evidence type="ECO:0000313" key="9">
    <source>
        <dbReference type="EMBL" id="OEH86945.1"/>
    </source>
</evidence>
<keyword evidence="6 8" id="KW-1133">Transmembrane helix</keyword>
<evidence type="ECO:0000256" key="4">
    <source>
        <dbReference type="ARBA" id="ARBA00022692"/>
    </source>
</evidence>
<dbReference type="Pfam" id="PF04647">
    <property type="entry name" value="AgrB"/>
    <property type="match status" value="1"/>
</dbReference>
<evidence type="ECO:0000256" key="5">
    <source>
        <dbReference type="ARBA" id="ARBA00022801"/>
    </source>
</evidence>
<dbReference type="GO" id="GO:0008233">
    <property type="term" value="F:peptidase activity"/>
    <property type="evidence" value="ECO:0007669"/>
    <property type="project" value="UniProtKB-KW"/>
</dbReference>
<evidence type="ECO:0000313" key="10">
    <source>
        <dbReference type="Proteomes" id="UP000095255"/>
    </source>
</evidence>